<comment type="subunit">
    <text evidence="5">Homodimer.</text>
</comment>
<feature type="domain" description="Pyridoxine 5'-phosphate oxidase dimerisation C-terminal" evidence="9">
    <location>
        <begin position="171"/>
        <end position="212"/>
    </location>
</feature>
<evidence type="ECO:0000256" key="6">
    <source>
        <dbReference type="PIRSR" id="PIRSR000190-1"/>
    </source>
</evidence>
<dbReference type="InterPro" id="IPR019740">
    <property type="entry name" value="Pyridox_Oxase_CS"/>
</dbReference>
<dbReference type="Proteomes" id="UP001069090">
    <property type="component" value="Unassembled WGS sequence"/>
</dbReference>
<evidence type="ECO:0000256" key="7">
    <source>
        <dbReference type="PIRSR" id="PIRSR000190-2"/>
    </source>
</evidence>
<evidence type="ECO:0000259" key="9">
    <source>
        <dbReference type="Pfam" id="PF10590"/>
    </source>
</evidence>
<accession>A0A9J6RK10</accession>
<feature type="binding site" evidence="5 7">
    <location>
        <position position="104"/>
    </location>
    <ligand>
        <name>FMN</name>
        <dbReference type="ChEBI" id="CHEBI:58210"/>
    </ligand>
</feature>
<dbReference type="EMBL" id="JAPTGG010000004">
    <property type="protein sequence ID" value="MCZ0864819.1"/>
    <property type="molecule type" value="Genomic_DNA"/>
</dbReference>
<name>A0A9J6RK10_9GAMM</name>
<feature type="binding site" evidence="5 6">
    <location>
        <position position="130"/>
    </location>
    <ligand>
        <name>substrate</name>
    </ligand>
</feature>
<dbReference type="RefSeq" id="WP_258330972.1">
    <property type="nucleotide sequence ID" value="NZ_JAPTGG010000004.1"/>
</dbReference>
<evidence type="ECO:0000256" key="2">
    <source>
        <dbReference type="ARBA" id="ARBA00022630"/>
    </source>
</evidence>
<comment type="similarity">
    <text evidence="1 5">Belongs to the pyridoxamine 5'-phosphate oxidase family.</text>
</comment>
<feature type="binding site" evidence="5 7">
    <location>
        <position position="194"/>
    </location>
    <ligand>
        <name>FMN</name>
        <dbReference type="ChEBI" id="CHEBI:58210"/>
    </ligand>
</feature>
<feature type="binding site" evidence="5 7">
    <location>
        <begin position="139"/>
        <end position="140"/>
    </location>
    <ligand>
        <name>FMN</name>
        <dbReference type="ChEBI" id="CHEBI:58210"/>
    </ligand>
</feature>
<dbReference type="Gene3D" id="2.30.110.10">
    <property type="entry name" value="Electron Transport, Fmn-binding Protein, Chain A"/>
    <property type="match status" value="1"/>
</dbReference>
<feature type="binding site" evidence="6">
    <location>
        <begin position="7"/>
        <end position="10"/>
    </location>
    <ligand>
        <name>substrate</name>
    </ligand>
</feature>
<dbReference type="GO" id="GO:0004733">
    <property type="term" value="F:pyridoxamine phosphate oxidase activity"/>
    <property type="evidence" value="ECO:0007669"/>
    <property type="project" value="UniProtKB-UniRule"/>
</dbReference>
<feature type="binding site" evidence="5 6">
    <location>
        <position position="126"/>
    </location>
    <ligand>
        <name>substrate</name>
    </ligand>
</feature>
<dbReference type="NCBIfam" id="TIGR00558">
    <property type="entry name" value="pdxH"/>
    <property type="match status" value="1"/>
</dbReference>
<feature type="binding site" evidence="5 6">
    <location>
        <position position="65"/>
    </location>
    <ligand>
        <name>substrate</name>
    </ligand>
</feature>
<evidence type="ECO:0000313" key="10">
    <source>
        <dbReference type="EMBL" id="MCZ0864819.1"/>
    </source>
</evidence>
<comment type="cofactor">
    <cofactor evidence="5 7">
        <name>FMN</name>
        <dbReference type="ChEBI" id="CHEBI:58210"/>
    </cofactor>
    <text evidence="5 7">Binds 1 FMN per subunit.</text>
</comment>
<evidence type="ECO:0000256" key="5">
    <source>
        <dbReference type="HAMAP-Rule" id="MF_01629"/>
    </source>
</evidence>
<evidence type="ECO:0000256" key="3">
    <source>
        <dbReference type="ARBA" id="ARBA00022643"/>
    </source>
</evidence>
<feature type="binding site" evidence="5 7">
    <location>
        <begin position="60"/>
        <end position="65"/>
    </location>
    <ligand>
        <name>FMN</name>
        <dbReference type="ChEBI" id="CHEBI:58210"/>
    </ligand>
</feature>
<proteinExistence type="inferred from homology"/>
<dbReference type="Pfam" id="PF10590">
    <property type="entry name" value="PNP_phzG_C"/>
    <property type="match status" value="1"/>
</dbReference>
<dbReference type="Pfam" id="PF01243">
    <property type="entry name" value="PNPOx_N"/>
    <property type="match status" value="1"/>
</dbReference>
<feature type="domain" description="Pyridoxamine 5'-phosphate oxidase N-terminal" evidence="8">
    <location>
        <begin position="32"/>
        <end position="155"/>
    </location>
</feature>
<feature type="binding site" evidence="5 7">
    <location>
        <position position="81"/>
    </location>
    <ligand>
        <name>FMN</name>
        <dbReference type="ChEBI" id="CHEBI:58210"/>
    </ligand>
</feature>
<comment type="catalytic activity">
    <reaction evidence="5">
        <text>pyridoxine 5'-phosphate + O2 = pyridoxal 5'-phosphate + H2O2</text>
        <dbReference type="Rhea" id="RHEA:15149"/>
        <dbReference type="ChEBI" id="CHEBI:15379"/>
        <dbReference type="ChEBI" id="CHEBI:16240"/>
        <dbReference type="ChEBI" id="CHEBI:58589"/>
        <dbReference type="ChEBI" id="CHEBI:597326"/>
        <dbReference type="EC" id="1.4.3.5"/>
    </reaction>
</comment>
<comment type="caution">
    <text evidence="10">The sequence shown here is derived from an EMBL/GenBank/DDBJ whole genome shotgun (WGS) entry which is preliminary data.</text>
</comment>
<feature type="binding site" evidence="5 6">
    <location>
        <begin position="190"/>
        <end position="192"/>
    </location>
    <ligand>
        <name>substrate</name>
    </ligand>
</feature>
<feature type="binding site" evidence="5 6">
    <location>
        <position position="122"/>
    </location>
    <ligand>
        <name>substrate</name>
    </ligand>
</feature>
<gene>
    <name evidence="5 10" type="primary">pdxH</name>
    <name evidence="10" type="ORF">O0V09_06380</name>
</gene>
<keyword evidence="5" id="KW-0664">Pyridoxine biosynthesis</keyword>
<keyword evidence="2 5" id="KW-0285">Flavoprotein</keyword>
<dbReference type="GO" id="GO:0010181">
    <property type="term" value="F:FMN binding"/>
    <property type="evidence" value="ECO:0007669"/>
    <property type="project" value="UniProtKB-UniRule"/>
</dbReference>
<dbReference type="PANTHER" id="PTHR10851:SF0">
    <property type="entry name" value="PYRIDOXINE-5'-PHOSPHATE OXIDASE"/>
    <property type="match status" value="1"/>
</dbReference>
<keyword evidence="3 5" id="KW-0288">FMN</keyword>
<feature type="binding site" evidence="5 7">
    <location>
        <begin position="75"/>
        <end position="76"/>
    </location>
    <ligand>
        <name>FMN</name>
        <dbReference type="ChEBI" id="CHEBI:58210"/>
    </ligand>
</feature>
<comment type="pathway">
    <text evidence="5">Cofactor metabolism; pyridoxal 5'-phosphate salvage; pyridoxal 5'-phosphate from pyridoxamine 5'-phosphate: step 1/1.</text>
</comment>
<comment type="catalytic activity">
    <reaction evidence="5">
        <text>pyridoxamine 5'-phosphate + O2 + H2O = pyridoxal 5'-phosphate + H2O2 + NH4(+)</text>
        <dbReference type="Rhea" id="RHEA:15817"/>
        <dbReference type="ChEBI" id="CHEBI:15377"/>
        <dbReference type="ChEBI" id="CHEBI:15379"/>
        <dbReference type="ChEBI" id="CHEBI:16240"/>
        <dbReference type="ChEBI" id="CHEBI:28938"/>
        <dbReference type="ChEBI" id="CHEBI:58451"/>
        <dbReference type="ChEBI" id="CHEBI:597326"/>
        <dbReference type="EC" id="1.4.3.5"/>
    </reaction>
</comment>
<dbReference type="SUPFAM" id="SSF50475">
    <property type="entry name" value="FMN-binding split barrel"/>
    <property type="match status" value="1"/>
</dbReference>
<dbReference type="HAMAP" id="MF_01629">
    <property type="entry name" value="PdxH"/>
    <property type="match status" value="1"/>
</dbReference>
<comment type="function">
    <text evidence="5">Catalyzes the oxidation of either pyridoxine 5'-phosphate (PNP) or pyridoxamine 5'-phosphate (PMP) into pyridoxal 5'-phosphate (PLP).</text>
</comment>
<feature type="binding site" evidence="5 7">
    <location>
        <position position="82"/>
    </location>
    <ligand>
        <name>FMN</name>
        <dbReference type="ChEBI" id="CHEBI:58210"/>
    </ligand>
</feature>
<dbReference type="InterPro" id="IPR012349">
    <property type="entry name" value="Split_barrel_FMN-bd"/>
</dbReference>
<dbReference type="PROSITE" id="PS01064">
    <property type="entry name" value="PYRIDOX_OXIDASE"/>
    <property type="match status" value="1"/>
</dbReference>
<sequence length="212" mass="24003">MGIDAIRRDYLQGGLHRKDLSDNPFDQFSLWLEQAVAAGLKDPTAMTVATVDSQGQPSQRIVLLKDVSQAGFVFYTNFGSRKAQDLAQNNRISLHFPWHELERQVKICGVAHKVPAAQAAKYFLSRPTESQLAAWASHQSRPVSTRELLMQQFTNMKAKFADGKIPLPDFWGGFCVVPQQIEFWQGGANRLHDRFQYTRQADDSWAIERLAP</sequence>
<evidence type="ECO:0000259" key="8">
    <source>
        <dbReference type="Pfam" id="PF01243"/>
    </source>
</evidence>
<evidence type="ECO:0000313" key="11">
    <source>
        <dbReference type="Proteomes" id="UP001069090"/>
    </source>
</evidence>
<reference evidence="10 11" key="1">
    <citation type="submission" date="2022-12" db="EMBL/GenBank/DDBJ databases">
        <title>Dasania phycosphaerae sp. nov., isolated from particulate material of the south coast of Korea.</title>
        <authorList>
            <person name="Jiang Y."/>
        </authorList>
    </citation>
    <scope>NUCLEOTIDE SEQUENCE [LARGE SCALE GENOMIC DNA]</scope>
    <source>
        <strain evidence="10 11">GY-19</strain>
    </source>
</reference>
<dbReference type="PIRSF" id="PIRSF000190">
    <property type="entry name" value="Pyd_amn-ph_oxd"/>
    <property type="match status" value="1"/>
</dbReference>
<organism evidence="10 11">
    <name type="scientific">Dasania phycosphaerae</name>
    <dbReference type="NCBI Taxonomy" id="2950436"/>
    <lineage>
        <taxon>Bacteria</taxon>
        <taxon>Pseudomonadati</taxon>
        <taxon>Pseudomonadota</taxon>
        <taxon>Gammaproteobacteria</taxon>
        <taxon>Cellvibrionales</taxon>
        <taxon>Spongiibacteraceae</taxon>
        <taxon>Dasania</taxon>
    </lineage>
</organism>
<keyword evidence="11" id="KW-1185">Reference proteome</keyword>
<feature type="binding site" evidence="5 7">
    <location>
        <position position="184"/>
    </location>
    <ligand>
        <name>FMN</name>
        <dbReference type="ChEBI" id="CHEBI:58210"/>
    </ligand>
</feature>
<dbReference type="InterPro" id="IPR000659">
    <property type="entry name" value="Pyridox_Oxase"/>
</dbReference>
<protein>
    <recommendedName>
        <fullName evidence="5">Pyridoxine/pyridoxamine 5'-phosphate oxidase</fullName>
        <ecNumber evidence="5">1.4.3.5</ecNumber>
    </recommendedName>
    <alternativeName>
        <fullName evidence="5">PNP/PMP oxidase</fullName>
        <shortName evidence="5">PNPOx</shortName>
    </alternativeName>
    <alternativeName>
        <fullName evidence="5">Pyridoxal 5'-phosphate synthase</fullName>
    </alternativeName>
</protein>
<dbReference type="AlphaFoldDB" id="A0A9J6RK10"/>
<evidence type="ECO:0000256" key="1">
    <source>
        <dbReference type="ARBA" id="ARBA00007301"/>
    </source>
</evidence>
<keyword evidence="4 5" id="KW-0560">Oxidoreductase</keyword>
<evidence type="ECO:0000256" key="4">
    <source>
        <dbReference type="ARBA" id="ARBA00023002"/>
    </source>
</evidence>
<dbReference type="InterPro" id="IPR019576">
    <property type="entry name" value="Pyridoxamine_oxidase_dimer_C"/>
</dbReference>
<comment type="pathway">
    <text evidence="5">Cofactor metabolism; pyridoxal 5'-phosphate salvage; pyridoxal 5'-phosphate from pyridoxine 5'-phosphate: step 1/1.</text>
</comment>
<dbReference type="NCBIfam" id="NF004231">
    <property type="entry name" value="PRK05679.1"/>
    <property type="match status" value="1"/>
</dbReference>
<dbReference type="GO" id="GO:0008615">
    <property type="term" value="P:pyridoxine biosynthetic process"/>
    <property type="evidence" value="ECO:0007669"/>
    <property type="project" value="UniProtKB-UniRule"/>
</dbReference>
<dbReference type="InterPro" id="IPR011576">
    <property type="entry name" value="Pyridox_Oxase_N"/>
</dbReference>
<dbReference type="PANTHER" id="PTHR10851">
    <property type="entry name" value="PYRIDOXINE-5-PHOSPHATE OXIDASE"/>
    <property type="match status" value="1"/>
</dbReference>
<dbReference type="EC" id="1.4.3.5" evidence="5"/>